<comment type="caution">
    <text evidence="2">The sequence shown here is derived from an EMBL/GenBank/DDBJ whole genome shotgun (WGS) entry which is preliminary data.</text>
</comment>
<dbReference type="Proteomes" id="UP000254875">
    <property type="component" value="Unassembled WGS sequence"/>
</dbReference>
<gene>
    <name evidence="2" type="ORF">DLM46_01690</name>
</gene>
<dbReference type="InterPro" id="IPR000305">
    <property type="entry name" value="GIY-YIG_endonuc"/>
</dbReference>
<accession>A0A370NGD1</accession>
<protein>
    <recommendedName>
        <fullName evidence="1">GIY-YIG domain-containing protein</fullName>
    </recommendedName>
</protein>
<sequence>MTVTIEFLRQSIDSSAALACQWFEAQSAPKTRETFFARGQLGDVGSGAVYVYYSAEGTALYVGQTGRTVKSRQHDETSPHKLKEWWNQWVVMRFVNVEDHMDRLKLEFMLILACRPKYNLAHTGFRGQHK</sequence>
<dbReference type="PROSITE" id="PS50164">
    <property type="entry name" value="GIY_YIG"/>
    <property type="match status" value="1"/>
</dbReference>
<dbReference type="SUPFAM" id="SSF82771">
    <property type="entry name" value="GIY-YIG endonuclease"/>
    <property type="match status" value="1"/>
</dbReference>
<evidence type="ECO:0000259" key="1">
    <source>
        <dbReference type="PROSITE" id="PS50164"/>
    </source>
</evidence>
<dbReference type="RefSeq" id="WP_115098967.1">
    <property type="nucleotide sequence ID" value="NZ_QHKS01000001.1"/>
</dbReference>
<organism evidence="2 3">
    <name type="scientific">Paraburkholderia lacunae</name>
    <dbReference type="NCBI Taxonomy" id="2211104"/>
    <lineage>
        <taxon>Bacteria</taxon>
        <taxon>Pseudomonadati</taxon>
        <taxon>Pseudomonadota</taxon>
        <taxon>Betaproteobacteria</taxon>
        <taxon>Burkholderiales</taxon>
        <taxon>Burkholderiaceae</taxon>
        <taxon>Paraburkholderia</taxon>
    </lineage>
</organism>
<evidence type="ECO:0000313" key="2">
    <source>
        <dbReference type="EMBL" id="RDK04608.1"/>
    </source>
</evidence>
<name>A0A370NGD1_9BURK</name>
<keyword evidence="3" id="KW-1185">Reference proteome</keyword>
<reference evidence="3" key="1">
    <citation type="submission" date="2018-05" db="EMBL/GenBank/DDBJ databases">
        <authorList>
            <person name="Feng T."/>
        </authorList>
    </citation>
    <scope>NUCLEOTIDE SEQUENCE [LARGE SCALE GENOMIC DNA]</scope>
    <source>
        <strain evidence="3">S27</strain>
    </source>
</reference>
<dbReference type="InterPro" id="IPR035901">
    <property type="entry name" value="GIY-YIG_endonuc_sf"/>
</dbReference>
<feature type="domain" description="GIY-YIG" evidence="1">
    <location>
        <begin position="45"/>
        <end position="120"/>
    </location>
</feature>
<dbReference type="AlphaFoldDB" id="A0A370NGD1"/>
<dbReference type="EMBL" id="QHKS01000001">
    <property type="protein sequence ID" value="RDK04608.1"/>
    <property type="molecule type" value="Genomic_DNA"/>
</dbReference>
<proteinExistence type="predicted"/>
<dbReference type="OrthoDB" id="7065502at2"/>
<evidence type="ECO:0000313" key="3">
    <source>
        <dbReference type="Proteomes" id="UP000254875"/>
    </source>
</evidence>
<dbReference type="Gene3D" id="3.40.1440.10">
    <property type="entry name" value="GIY-YIG endonuclease"/>
    <property type="match status" value="1"/>
</dbReference>